<evidence type="ECO:0000256" key="7">
    <source>
        <dbReference type="ARBA" id="ARBA00023136"/>
    </source>
</evidence>
<reference evidence="9 10" key="1">
    <citation type="journal article" date="2019" name="PLoS Biol.">
        <title>Sex chromosomes control vertical transmission of feminizing Wolbachia symbionts in an isopod.</title>
        <authorList>
            <person name="Becking T."/>
            <person name="Chebbi M.A."/>
            <person name="Giraud I."/>
            <person name="Moumen B."/>
            <person name="Laverre T."/>
            <person name="Caubet Y."/>
            <person name="Peccoud J."/>
            <person name="Gilbert C."/>
            <person name="Cordaux R."/>
        </authorList>
    </citation>
    <scope>NUCLEOTIDE SEQUENCE [LARGE SCALE GENOMIC DNA]</scope>
    <source>
        <strain evidence="9">ANa2</strain>
        <tissue evidence="9">Whole body excluding digestive tract and cuticle</tissue>
    </source>
</reference>
<comment type="subcellular location">
    <subcellularLocation>
        <location evidence="1">Endoplasmic reticulum membrane</location>
        <topology evidence="1">Multi-pass membrane protein</topology>
    </subcellularLocation>
</comment>
<keyword evidence="7 8" id="KW-0472">Membrane</keyword>
<evidence type="ECO:0000313" key="10">
    <source>
        <dbReference type="Proteomes" id="UP000326759"/>
    </source>
</evidence>
<feature type="transmembrane region" description="Helical" evidence="8">
    <location>
        <begin position="117"/>
        <end position="137"/>
    </location>
</feature>
<evidence type="ECO:0000256" key="8">
    <source>
        <dbReference type="SAM" id="Phobius"/>
    </source>
</evidence>
<accession>A0A5N5T5F5</accession>
<protein>
    <recommendedName>
        <fullName evidence="3">Transmembrane protein 208</fullName>
    </recommendedName>
</protein>
<evidence type="ECO:0000256" key="5">
    <source>
        <dbReference type="ARBA" id="ARBA00022824"/>
    </source>
</evidence>
<dbReference type="Pfam" id="PF05620">
    <property type="entry name" value="TMEM208_SND2"/>
    <property type="match status" value="1"/>
</dbReference>
<proteinExistence type="inferred from homology"/>
<dbReference type="OrthoDB" id="10012212at2759"/>
<evidence type="ECO:0000256" key="3">
    <source>
        <dbReference type="ARBA" id="ARBA00015033"/>
    </source>
</evidence>
<dbReference type="EMBL" id="SEYY01009523">
    <property type="protein sequence ID" value="KAB7501786.1"/>
    <property type="molecule type" value="Genomic_DNA"/>
</dbReference>
<dbReference type="PANTHER" id="PTHR13505:SF7">
    <property type="entry name" value="TRANSMEMBRANE PROTEIN 208"/>
    <property type="match status" value="1"/>
</dbReference>
<organism evidence="9 10">
    <name type="scientific">Armadillidium nasatum</name>
    <dbReference type="NCBI Taxonomy" id="96803"/>
    <lineage>
        <taxon>Eukaryota</taxon>
        <taxon>Metazoa</taxon>
        <taxon>Ecdysozoa</taxon>
        <taxon>Arthropoda</taxon>
        <taxon>Crustacea</taxon>
        <taxon>Multicrustacea</taxon>
        <taxon>Malacostraca</taxon>
        <taxon>Eumalacostraca</taxon>
        <taxon>Peracarida</taxon>
        <taxon>Isopoda</taxon>
        <taxon>Oniscidea</taxon>
        <taxon>Crinocheta</taxon>
        <taxon>Armadillidiidae</taxon>
        <taxon>Armadillidium</taxon>
    </lineage>
</organism>
<evidence type="ECO:0000256" key="2">
    <source>
        <dbReference type="ARBA" id="ARBA00009950"/>
    </source>
</evidence>
<dbReference type="GO" id="GO:0006624">
    <property type="term" value="P:vacuolar protein processing"/>
    <property type="evidence" value="ECO:0007669"/>
    <property type="project" value="TreeGrafter"/>
</dbReference>
<evidence type="ECO:0000313" key="9">
    <source>
        <dbReference type="EMBL" id="KAB7501786.1"/>
    </source>
</evidence>
<dbReference type="Proteomes" id="UP000326759">
    <property type="component" value="Unassembled WGS sequence"/>
</dbReference>
<keyword evidence="6 8" id="KW-1133">Transmembrane helix</keyword>
<evidence type="ECO:0000256" key="6">
    <source>
        <dbReference type="ARBA" id="ARBA00022989"/>
    </source>
</evidence>
<comment type="similarity">
    <text evidence="2">Belongs to the TMEM208 family.</text>
</comment>
<dbReference type="PANTHER" id="PTHR13505">
    <property type="entry name" value="TRANSMEMBRANE PROTEIN 208"/>
    <property type="match status" value="1"/>
</dbReference>
<feature type="transmembrane region" description="Helical" evidence="8">
    <location>
        <begin position="92"/>
        <end position="111"/>
    </location>
</feature>
<evidence type="ECO:0000256" key="1">
    <source>
        <dbReference type="ARBA" id="ARBA00004477"/>
    </source>
</evidence>
<gene>
    <name evidence="9" type="ORF">Anas_13203</name>
</gene>
<dbReference type="AlphaFoldDB" id="A0A5N5T5F5"/>
<dbReference type="InterPro" id="IPR008506">
    <property type="entry name" value="SND2/TMEM208"/>
</dbReference>
<keyword evidence="5" id="KW-0256">Endoplasmic reticulum</keyword>
<keyword evidence="10" id="KW-1185">Reference proteome</keyword>
<name>A0A5N5T5F5_9CRUS</name>
<sequence length="240" mass="27598">MSLILWINNRTFMVSIVFINIKYTFHMSSNTFFSSHIVHCRETAVLRHELLQKIKLIWNIAYYIGYQKVPKGKQGTKGQKQILQENVTTLAFYRNMIIGAGVFYAVISYFTFSATPILDRVLIVLSAIVYFASYRFMASMASPKYGEDGSVLDEGCDLNIEGGIAEHIKDLIILTTACVVLSSISAYFWILWLLAPARAFHLLWVNILAPYIFQPAAEDAQPEMTEKKQRKMERKMMKRR</sequence>
<comment type="caution">
    <text evidence="9">The sequence shown here is derived from an EMBL/GenBank/DDBJ whole genome shotgun (WGS) entry which is preliminary data.</text>
</comment>
<feature type="transmembrane region" description="Helical" evidence="8">
    <location>
        <begin position="171"/>
        <end position="195"/>
    </location>
</feature>
<keyword evidence="4 8" id="KW-0812">Transmembrane</keyword>
<dbReference type="GO" id="GO:0005773">
    <property type="term" value="C:vacuole"/>
    <property type="evidence" value="ECO:0007669"/>
    <property type="project" value="GOC"/>
</dbReference>
<dbReference type="GO" id="GO:0005789">
    <property type="term" value="C:endoplasmic reticulum membrane"/>
    <property type="evidence" value="ECO:0007669"/>
    <property type="project" value="UniProtKB-SubCell"/>
</dbReference>
<evidence type="ECO:0000256" key="4">
    <source>
        <dbReference type="ARBA" id="ARBA00022692"/>
    </source>
</evidence>